<evidence type="ECO:0000256" key="1">
    <source>
        <dbReference type="ARBA" id="ARBA00006184"/>
    </source>
</evidence>
<keyword evidence="4" id="KW-0067">ATP-binding</keyword>
<proteinExistence type="inferred from homology"/>
<dbReference type="Gene3D" id="3.40.50.300">
    <property type="entry name" value="P-loop containing nucleotide triphosphate hydrolases"/>
    <property type="match status" value="1"/>
</dbReference>
<dbReference type="InterPro" id="IPR014277">
    <property type="entry name" value="Orc1/Cdc6_arc"/>
</dbReference>
<dbReference type="Proteomes" id="UP001259659">
    <property type="component" value="Unassembled WGS sequence"/>
</dbReference>
<protein>
    <submittedName>
        <fullName evidence="6">Orc1/cdc6 family replication initiation protein</fullName>
    </submittedName>
</protein>
<evidence type="ECO:0000259" key="5">
    <source>
        <dbReference type="SMART" id="SM00382"/>
    </source>
</evidence>
<feature type="domain" description="AAA+ ATPase" evidence="5">
    <location>
        <begin position="39"/>
        <end position="180"/>
    </location>
</feature>
<dbReference type="Pfam" id="PF13401">
    <property type="entry name" value="AAA_22"/>
    <property type="match status" value="1"/>
</dbReference>
<evidence type="ECO:0000256" key="4">
    <source>
        <dbReference type="ARBA" id="ARBA00022840"/>
    </source>
</evidence>
<comment type="caution">
    <text evidence="6">The sequence shown here is derived from an EMBL/GenBank/DDBJ whole genome shotgun (WGS) entry which is preliminary data.</text>
</comment>
<dbReference type="EMBL" id="JAMQON010000004">
    <property type="protein sequence ID" value="MDS0260590.1"/>
    <property type="molecule type" value="Genomic_DNA"/>
</dbReference>
<dbReference type="NCBIfam" id="TIGR02928">
    <property type="entry name" value="orc1/cdc6 family replication initiation protein"/>
    <property type="match status" value="1"/>
</dbReference>
<dbReference type="InterPro" id="IPR049945">
    <property type="entry name" value="AAA_22"/>
</dbReference>
<dbReference type="InterPro" id="IPR027417">
    <property type="entry name" value="P-loop_NTPase"/>
</dbReference>
<dbReference type="RefSeq" id="WP_310920318.1">
    <property type="nucleotide sequence ID" value="NZ_JAMQON010000004.1"/>
</dbReference>
<dbReference type="PANTHER" id="PTHR10763">
    <property type="entry name" value="CELL DIVISION CONTROL PROTEIN 6-RELATED"/>
    <property type="match status" value="1"/>
</dbReference>
<evidence type="ECO:0000313" key="7">
    <source>
        <dbReference type="Proteomes" id="UP001259659"/>
    </source>
</evidence>
<dbReference type="InterPro" id="IPR003593">
    <property type="entry name" value="AAA+_ATPase"/>
</dbReference>
<evidence type="ECO:0000256" key="3">
    <source>
        <dbReference type="ARBA" id="ARBA00022741"/>
    </source>
</evidence>
<comment type="similarity">
    <text evidence="1">Belongs to the CDC6/cdc18 family.</text>
</comment>
<organism evidence="6 7">
    <name type="scientific">Haloarcula saliterrae</name>
    <dbReference type="NCBI Taxonomy" id="2950534"/>
    <lineage>
        <taxon>Archaea</taxon>
        <taxon>Methanobacteriati</taxon>
        <taxon>Methanobacteriota</taxon>
        <taxon>Stenosarchaea group</taxon>
        <taxon>Halobacteria</taxon>
        <taxon>Halobacteriales</taxon>
        <taxon>Haloarculaceae</taxon>
        <taxon>Haloarcula</taxon>
    </lineage>
</organism>
<dbReference type="SMART" id="SM00382">
    <property type="entry name" value="AAA"/>
    <property type="match status" value="1"/>
</dbReference>
<accession>A0ABU2FFJ7</accession>
<dbReference type="InterPro" id="IPR050311">
    <property type="entry name" value="ORC1/CDC6"/>
</dbReference>
<dbReference type="InterPro" id="IPR055237">
    <property type="entry name" value="Cdc6_lid"/>
</dbReference>
<sequence length="333" mass="37747">MLNQASVFQEQFVPADIVHREDEVTTISNALRPIHSHGNPEVTFLFGPTGVGKTCVAKHTVNELEADLSDVDAQYVNCWQDYTRFGVLYKLLEGIDAHGTVHRQSTPKDELFNRLREQLSRPYVVILDEVDQLAEDHVLYDLYRIPEISLICIANRKDDVFPTLDTRVRSRLETGLELQFDRYSQSELVDILSGRVNEGLTAGVVTDDQLRRVAELASGDARVAIGTLRAAANAAHQSNATRITDAMITQGVPEARQRVEKDGLDRLTDHQQELYYIVKDDGPIAPGELYATYSERVSDPRCKRTVRKYLRKIEQYGLLESDGQKRARTYDER</sequence>
<dbReference type="CDD" id="cd18139">
    <property type="entry name" value="HLD_clamp_RarA"/>
    <property type="match status" value="1"/>
</dbReference>
<evidence type="ECO:0000256" key="2">
    <source>
        <dbReference type="ARBA" id="ARBA00022705"/>
    </source>
</evidence>
<dbReference type="SUPFAM" id="SSF52540">
    <property type="entry name" value="P-loop containing nucleoside triphosphate hydrolases"/>
    <property type="match status" value="1"/>
</dbReference>
<name>A0ABU2FFJ7_9EURY</name>
<keyword evidence="2" id="KW-0235">DNA replication</keyword>
<dbReference type="Gene3D" id="1.10.8.60">
    <property type="match status" value="1"/>
</dbReference>
<gene>
    <name evidence="6" type="ORF">NDI56_14380</name>
</gene>
<dbReference type="Pfam" id="PF22703">
    <property type="entry name" value="Cdc6_lid"/>
    <property type="match status" value="1"/>
</dbReference>
<dbReference type="CDD" id="cd00009">
    <property type="entry name" value="AAA"/>
    <property type="match status" value="1"/>
</dbReference>
<reference evidence="6 7" key="1">
    <citation type="submission" date="2022-06" db="EMBL/GenBank/DDBJ databases">
        <title>Haloarcula sp. a new haloarchaeum isolate from saline soil.</title>
        <authorList>
            <person name="Strakova D."/>
            <person name="Galisteo C."/>
            <person name="Sanchez-Porro C."/>
            <person name="Ventosa A."/>
        </authorList>
    </citation>
    <scope>NUCLEOTIDE SEQUENCE [LARGE SCALE GENOMIC DNA]</scope>
    <source>
        <strain evidence="6 7">S1CR25-12</strain>
    </source>
</reference>
<keyword evidence="3" id="KW-0547">Nucleotide-binding</keyword>
<evidence type="ECO:0000313" key="6">
    <source>
        <dbReference type="EMBL" id="MDS0260590.1"/>
    </source>
</evidence>
<keyword evidence="7" id="KW-1185">Reference proteome</keyword>
<dbReference type="PANTHER" id="PTHR10763:SF22">
    <property type="entry name" value="ORC1-TYPE DNA REPLICATION PROTEIN"/>
    <property type="match status" value="1"/>
</dbReference>